<dbReference type="InterPro" id="IPR001229">
    <property type="entry name" value="Jacalin-like_lectin_dom"/>
</dbReference>
<sequence>MKIAGKTAGDSKTPRFAPGERCTDLSLWANGIGTRCGRIRIYTSEGQSFDWGMHGGKDEYPIDVGSGILVGFCGEGGSDIDRLGALFIKPIRRIVSSVDYGQLPPGRQGIQSIELDSYQHVNKSSSDLNWSWRKSVSKTSSQTLVAVGQLHIRHVHLRGSWDSRSRQCGRGDSLGVEHRGEP</sequence>
<dbReference type="SUPFAM" id="SSF51101">
    <property type="entry name" value="Mannose-binding lectins"/>
    <property type="match status" value="1"/>
</dbReference>
<dbReference type="Gene3D" id="2.100.10.30">
    <property type="entry name" value="Jacalin-like lectin domain"/>
    <property type="match status" value="1"/>
</dbReference>
<dbReference type="Proteomes" id="UP000184383">
    <property type="component" value="Unassembled WGS sequence"/>
</dbReference>
<gene>
    <name evidence="3" type="ORF">ASPWEDRAFT_717301</name>
</gene>
<evidence type="ECO:0000256" key="1">
    <source>
        <dbReference type="SAM" id="MobiDB-lite"/>
    </source>
</evidence>
<dbReference type="AlphaFoldDB" id="A0A1L9R6M3"/>
<dbReference type="GeneID" id="63755044"/>
<evidence type="ECO:0000313" key="3">
    <source>
        <dbReference type="EMBL" id="OJJ30533.1"/>
    </source>
</evidence>
<evidence type="ECO:0000259" key="2">
    <source>
        <dbReference type="Pfam" id="PF01419"/>
    </source>
</evidence>
<dbReference type="EMBL" id="KV878217">
    <property type="protein sequence ID" value="OJJ30533.1"/>
    <property type="molecule type" value="Genomic_DNA"/>
</dbReference>
<protein>
    <recommendedName>
        <fullName evidence="2">Jacalin-type lectin domain-containing protein</fullName>
    </recommendedName>
</protein>
<dbReference type="Pfam" id="PF01419">
    <property type="entry name" value="Jacalin"/>
    <property type="match status" value="1"/>
</dbReference>
<proteinExistence type="predicted"/>
<keyword evidence="4" id="KW-1185">Reference proteome</keyword>
<organism evidence="3 4">
    <name type="scientific">Aspergillus wentii DTO 134E9</name>
    <dbReference type="NCBI Taxonomy" id="1073089"/>
    <lineage>
        <taxon>Eukaryota</taxon>
        <taxon>Fungi</taxon>
        <taxon>Dikarya</taxon>
        <taxon>Ascomycota</taxon>
        <taxon>Pezizomycotina</taxon>
        <taxon>Eurotiomycetes</taxon>
        <taxon>Eurotiomycetidae</taxon>
        <taxon>Eurotiales</taxon>
        <taxon>Aspergillaceae</taxon>
        <taxon>Aspergillus</taxon>
        <taxon>Aspergillus subgen. Cremei</taxon>
    </lineage>
</organism>
<dbReference type="RefSeq" id="XP_040684210.1">
    <property type="nucleotide sequence ID" value="XM_040839196.1"/>
</dbReference>
<feature type="domain" description="Jacalin-type lectin" evidence="2">
    <location>
        <begin position="4"/>
        <end position="85"/>
    </location>
</feature>
<dbReference type="VEuPathDB" id="FungiDB:ASPWEDRAFT_717301"/>
<feature type="region of interest" description="Disordered" evidence="1">
    <location>
        <begin position="162"/>
        <end position="182"/>
    </location>
</feature>
<dbReference type="InterPro" id="IPR036404">
    <property type="entry name" value="Jacalin-like_lectin_dom_sf"/>
</dbReference>
<accession>A0A1L9R6M3</accession>
<name>A0A1L9R6M3_ASPWE</name>
<evidence type="ECO:0000313" key="4">
    <source>
        <dbReference type="Proteomes" id="UP000184383"/>
    </source>
</evidence>
<reference evidence="4" key="1">
    <citation type="journal article" date="2017" name="Genome Biol.">
        <title>Comparative genomics reveals high biological diversity and specific adaptations in the industrially and medically important fungal genus Aspergillus.</title>
        <authorList>
            <person name="de Vries R.P."/>
            <person name="Riley R."/>
            <person name="Wiebenga A."/>
            <person name="Aguilar-Osorio G."/>
            <person name="Amillis S."/>
            <person name="Uchima C.A."/>
            <person name="Anderluh G."/>
            <person name="Asadollahi M."/>
            <person name="Askin M."/>
            <person name="Barry K."/>
            <person name="Battaglia E."/>
            <person name="Bayram O."/>
            <person name="Benocci T."/>
            <person name="Braus-Stromeyer S.A."/>
            <person name="Caldana C."/>
            <person name="Canovas D."/>
            <person name="Cerqueira G.C."/>
            <person name="Chen F."/>
            <person name="Chen W."/>
            <person name="Choi C."/>
            <person name="Clum A."/>
            <person name="Dos Santos R.A."/>
            <person name="Damasio A.R."/>
            <person name="Diallinas G."/>
            <person name="Emri T."/>
            <person name="Fekete E."/>
            <person name="Flipphi M."/>
            <person name="Freyberg S."/>
            <person name="Gallo A."/>
            <person name="Gournas C."/>
            <person name="Habgood R."/>
            <person name="Hainaut M."/>
            <person name="Harispe M.L."/>
            <person name="Henrissat B."/>
            <person name="Hilden K.S."/>
            <person name="Hope R."/>
            <person name="Hossain A."/>
            <person name="Karabika E."/>
            <person name="Karaffa L."/>
            <person name="Karanyi Z."/>
            <person name="Krasevec N."/>
            <person name="Kuo A."/>
            <person name="Kusch H."/>
            <person name="LaButti K."/>
            <person name="Lagendijk E.L."/>
            <person name="Lapidus A."/>
            <person name="Levasseur A."/>
            <person name="Lindquist E."/>
            <person name="Lipzen A."/>
            <person name="Logrieco A.F."/>
            <person name="MacCabe A."/>
            <person name="Maekelae M.R."/>
            <person name="Malavazi I."/>
            <person name="Melin P."/>
            <person name="Meyer V."/>
            <person name="Mielnichuk N."/>
            <person name="Miskei M."/>
            <person name="Molnar A.P."/>
            <person name="Mule G."/>
            <person name="Ngan C.Y."/>
            <person name="Orejas M."/>
            <person name="Orosz E."/>
            <person name="Ouedraogo J.P."/>
            <person name="Overkamp K.M."/>
            <person name="Park H.-S."/>
            <person name="Perrone G."/>
            <person name="Piumi F."/>
            <person name="Punt P.J."/>
            <person name="Ram A.F."/>
            <person name="Ramon A."/>
            <person name="Rauscher S."/>
            <person name="Record E."/>
            <person name="Riano-Pachon D.M."/>
            <person name="Robert V."/>
            <person name="Roehrig J."/>
            <person name="Ruller R."/>
            <person name="Salamov A."/>
            <person name="Salih N.S."/>
            <person name="Samson R.A."/>
            <person name="Sandor E."/>
            <person name="Sanguinetti M."/>
            <person name="Schuetze T."/>
            <person name="Sepcic K."/>
            <person name="Shelest E."/>
            <person name="Sherlock G."/>
            <person name="Sophianopoulou V."/>
            <person name="Squina F.M."/>
            <person name="Sun H."/>
            <person name="Susca A."/>
            <person name="Todd R.B."/>
            <person name="Tsang A."/>
            <person name="Unkles S.E."/>
            <person name="van de Wiele N."/>
            <person name="van Rossen-Uffink D."/>
            <person name="Oliveira J.V."/>
            <person name="Vesth T.C."/>
            <person name="Visser J."/>
            <person name="Yu J.-H."/>
            <person name="Zhou M."/>
            <person name="Andersen M.R."/>
            <person name="Archer D.B."/>
            <person name="Baker S.E."/>
            <person name="Benoit I."/>
            <person name="Brakhage A.A."/>
            <person name="Braus G.H."/>
            <person name="Fischer R."/>
            <person name="Frisvad J.C."/>
            <person name="Goldman G.H."/>
            <person name="Houbraken J."/>
            <person name="Oakley B."/>
            <person name="Pocsi I."/>
            <person name="Scazzocchio C."/>
            <person name="Seiboth B."/>
            <person name="vanKuyk P.A."/>
            <person name="Wortman J."/>
            <person name="Dyer P.S."/>
            <person name="Grigoriev I.V."/>
        </authorList>
    </citation>
    <scope>NUCLEOTIDE SEQUENCE [LARGE SCALE GENOMIC DNA]</scope>
    <source>
        <strain evidence="4">DTO 134E9</strain>
    </source>
</reference>
<dbReference type="OrthoDB" id="2131701at2759"/>